<accession>A0ABU0U5M6</accession>
<dbReference type="PANTHER" id="PTHR43133:SF46">
    <property type="entry name" value="RNA POLYMERASE SIGMA-70 FACTOR ECF SUBFAMILY"/>
    <property type="match status" value="1"/>
</dbReference>
<comment type="similarity">
    <text evidence="1">Belongs to the sigma-70 factor family. ECF subfamily.</text>
</comment>
<keyword evidence="4" id="KW-0804">Transcription</keyword>
<organism evidence="6 7">
    <name type="scientific">Sphingobacterium zeae</name>
    <dbReference type="NCBI Taxonomy" id="1776859"/>
    <lineage>
        <taxon>Bacteria</taxon>
        <taxon>Pseudomonadati</taxon>
        <taxon>Bacteroidota</taxon>
        <taxon>Sphingobacteriia</taxon>
        <taxon>Sphingobacteriales</taxon>
        <taxon>Sphingobacteriaceae</taxon>
        <taxon>Sphingobacterium</taxon>
    </lineage>
</organism>
<dbReference type="CDD" id="cd06171">
    <property type="entry name" value="Sigma70_r4"/>
    <property type="match status" value="1"/>
</dbReference>
<keyword evidence="3" id="KW-0731">Sigma factor</keyword>
<dbReference type="SUPFAM" id="SSF88946">
    <property type="entry name" value="Sigma2 domain of RNA polymerase sigma factors"/>
    <property type="match status" value="1"/>
</dbReference>
<dbReference type="InterPro" id="IPR013249">
    <property type="entry name" value="RNA_pol_sigma70_r4_t2"/>
</dbReference>
<dbReference type="InterPro" id="IPR039425">
    <property type="entry name" value="RNA_pol_sigma-70-like"/>
</dbReference>
<evidence type="ECO:0000256" key="3">
    <source>
        <dbReference type="ARBA" id="ARBA00023082"/>
    </source>
</evidence>
<comment type="caution">
    <text evidence="6">The sequence shown here is derived from an EMBL/GenBank/DDBJ whole genome shotgun (WGS) entry which is preliminary data.</text>
</comment>
<reference evidence="6 7" key="1">
    <citation type="submission" date="2023-07" db="EMBL/GenBank/DDBJ databases">
        <title>Functional and genomic diversity of the sorghum phyllosphere microbiome.</title>
        <authorList>
            <person name="Shade A."/>
        </authorList>
    </citation>
    <scope>NUCLEOTIDE SEQUENCE [LARGE SCALE GENOMIC DNA]</scope>
    <source>
        <strain evidence="6 7">SORGH_AS_0892</strain>
    </source>
</reference>
<keyword evidence="7" id="KW-1185">Reference proteome</keyword>
<dbReference type="InterPro" id="IPR014284">
    <property type="entry name" value="RNA_pol_sigma-70_dom"/>
</dbReference>
<dbReference type="Pfam" id="PF08281">
    <property type="entry name" value="Sigma70_r4_2"/>
    <property type="match status" value="1"/>
</dbReference>
<feature type="domain" description="RNA polymerase sigma factor 70 region 4 type 2" evidence="5">
    <location>
        <begin position="148"/>
        <end position="196"/>
    </location>
</feature>
<dbReference type="Gene3D" id="1.10.10.10">
    <property type="entry name" value="Winged helix-like DNA-binding domain superfamily/Winged helix DNA-binding domain"/>
    <property type="match status" value="1"/>
</dbReference>
<dbReference type="Gene3D" id="1.10.1740.10">
    <property type="match status" value="1"/>
</dbReference>
<dbReference type="NCBIfam" id="TIGR02937">
    <property type="entry name" value="sigma70-ECF"/>
    <property type="match status" value="1"/>
</dbReference>
<evidence type="ECO:0000313" key="6">
    <source>
        <dbReference type="EMBL" id="MDQ1150271.1"/>
    </source>
</evidence>
<sequence length="213" mass="24938">MLLTSGTAVMNLQICKRFYLHKISNIILYITFKIYILHKKANDMLSTEYYFNKYFLQLSVFAFPWVGSEEIAKDIVQDAFVVLMGRQDLLLKGEPVIKSFLYSAVKNLAMNIKRRNVVFDRVRSEFNTDQPDENDILDNLINAELIGALHRELNELPEGCQRVCRLIYLDGMKYEEVAQELNVSVNTVKTQRMRAINLLKRKFLNILFTFFTF</sequence>
<proteinExistence type="inferred from homology"/>
<name>A0ABU0U5M6_9SPHI</name>
<keyword evidence="2" id="KW-0805">Transcription regulation</keyword>
<dbReference type="InterPro" id="IPR013325">
    <property type="entry name" value="RNA_pol_sigma_r2"/>
</dbReference>
<evidence type="ECO:0000313" key="7">
    <source>
        <dbReference type="Proteomes" id="UP001244640"/>
    </source>
</evidence>
<protein>
    <submittedName>
        <fullName evidence="6">RNA polymerase sigma factor (Sigma-70 family)</fullName>
    </submittedName>
</protein>
<dbReference type="InterPro" id="IPR036388">
    <property type="entry name" value="WH-like_DNA-bd_sf"/>
</dbReference>
<dbReference type="SUPFAM" id="SSF88659">
    <property type="entry name" value="Sigma3 and sigma4 domains of RNA polymerase sigma factors"/>
    <property type="match status" value="1"/>
</dbReference>
<evidence type="ECO:0000256" key="4">
    <source>
        <dbReference type="ARBA" id="ARBA00023163"/>
    </source>
</evidence>
<evidence type="ECO:0000256" key="2">
    <source>
        <dbReference type="ARBA" id="ARBA00023015"/>
    </source>
</evidence>
<dbReference type="InterPro" id="IPR013324">
    <property type="entry name" value="RNA_pol_sigma_r3/r4-like"/>
</dbReference>
<evidence type="ECO:0000259" key="5">
    <source>
        <dbReference type="Pfam" id="PF08281"/>
    </source>
</evidence>
<dbReference type="PANTHER" id="PTHR43133">
    <property type="entry name" value="RNA POLYMERASE ECF-TYPE SIGMA FACTO"/>
    <property type="match status" value="1"/>
</dbReference>
<dbReference type="Proteomes" id="UP001244640">
    <property type="component" value="Unassembled WGS sequence"/>
</dbReference>
<dbReference type="EMBL" id="JAUTBA010000001">
    <property type="protein sequence ID" value="MDQ1150271.1"/>
    <property type="molecule type" value="Genomic_DNA"/>
</dbReference>
<evidence type="ECO:0000256" key="1">
    <source>
        <dbReference type="ARBA" id="ARBA00010641"/>
    </source>
</evidence>
<gene>
    <name evidence="6" type="ORF">QE382_002255</name>
</gene>